<feature type="non-terminal residue" evidence="1">
    <location>
        <position position="1"/>
    </location>
</feature>
<dbReference type="SUPFAM" id="SSF48452">
    <property type="entry name" value="TPR-like"/>
    <property type="match status" value="1"/>
</dbReference>
<reference evidence="1" key="1">
    <citation type="submission" date="2020-02" db="EMBL/GenBank/DDBJ databases">
        <authorList>
            <person name="Meier V. D."/>
        </authorList>
    </citation>
    <scope>NUCLEOTIDE SEQUENCE</scope>
    <source>
        <strain evidence="1">AVDCRST_MAG93</strain>
    </source>
</reference>
<organism evidence="1">
    <name type="scientific">uncultured Chloroflexia bacterium</name>
    <dbReference type="NCBI Taxonomy" id="1672391"/>
    <lineage>
        <taxon>Bacteria</taxon>
        <taxon>Bacillati</taxon>
        <taxon>Chloroflexota</taxon>
        <taxon>Chloroflexia</taxon>
        <taxon>environmental samples</taxon>
    </lineage>
</organism>
<dbReference type="PANTHER" id="PTHR47691:SF3">
    <property type="entry name" value="HTH-TYPE TRANSCRIPTIONAL REGULATOR RV0890C-RELATED"/>
    <property type="match status" value="1"/>
</dbReference>
<name>A0A6J4HKZ2_9CHLR</name>
<gene>
    <name evidence="1" type="ORF">AVDCRST_MAG93-727</name>
</gene>
<dbReference type="EMBL" id="CADCTR010000237">
    <property type="protein sequence ID" value="CAA9227303.1"/>
    <property type="molecule type" value="Genomic_DNA"/>
</dbReference>
<proteinExistence type="predicted"/>
<protein>
    <submittedName>
        <fullName evidence="1">Uncharacterized protein</fullName>
    </submittedName>
</protein>
<sequence>YAGAKLEEDSNAYARTRDSHRDFYTQVLHQLTTRQSETQLLQSTQHDYDNIRHAWDWVVQQRDLARLTEMGKRMSQLYEDNGWYADGARLFDDAVRALESPPAADARAVVAHLRAEYGYFLGRSGHYTRARSVLERCLASLGSDEATQTRASVLAYLGLMCFQLGFYDTAQTQLEDARGRALALGDQNLYALTSWLLGSVLQARGAYEEARVPLEVSIAIWRAEGRQRGPALGMYALSGIAIAQGNFNEAQSLLRESLRIGSAVHDRWSVGRALEQLGSIAVAQGDAAEARYLLRESIEVFTELDDRWSLAAALNHLGTAEAALHQSAAARQTFLQSLKI</sequence>
<feature type="non-terminal residue" evidence="1">
    <location>
        <position position="340"/>
    </location>
</feature>
<dbReference type="AlphaFoldDB" id="A0A6J4HKZ2"/>
<dbReference type="InterPro" id="IPR011990">
    <property type="entry name" value="TPR-like_helical_dom_sf"/>
</dbReference>
<dbReference type="Pfam" id="PF13424">
    <property type="entry name" value="TPR_12"/>
    <property type="match status" value="2"/>
</dbReference>
<dbReference type="PANTHER" id="PTHR47691">
    <property type="entry name" value="REGULATOR-RELATED"/>
    <property type="match status" value="1"/>
</dbReference>
<evidence type="ECO:0000313" key="1">
    <source>
        <dbReference type="EMBL" id="CAA9227303.1"/>
    </source>
</evidence>
<dbReference type="Gene3D" id="1.25.40.10">
    <property type="entry name" value="Tetratricopeptide repeat domain"/>
    <property type="match status" value="2"/>
</dbReference>
<accession>A0A6J4HKZ2</accession>